<dbReference type="InterPro" id="IPR027251">
    <property type="entry name" value="Diacylglycerol_acylTrfase1"/>
</dbReference>
<comment type="catalytic activity">
    <reaction evidence="24">
        <text>an acyl-CoA + a 1,2-diacyl-sn-glycerol = a triacyl-sn-glycerol + CoA</text>
        <dbReference type="Rhea" id="RHEA:10868"/>
        <dbReference type="ChEBI" id="CHEBI:17815"/>
        <dbReference type="ChEBI" id="CHEBI:57287"/>
        <dbReference type="ChEBI" id="CHEBI:58342"/>
        <dbReference type="ChEBI" id="CHEBI:64615"/>
        <dbReference type="EC" id="2.3.1.20"/>
    </reaction>
    <physiologicalReaction direction="left-to-right" evidence="24">
        <dbReference type="Rhea" id="RHEA:10869"/>
    </physiologicalReaction>
</comment>
<dbReference type="UniPathway" id="UPA00230"/>
<accession>A0A0K0CUW9</accession>
<reference evidence="33" key="1">
    <citation type="submission" date="2012-09" db="EMBL/GenBank/DDBJ databases">
        <authorList>
            <person name="Martin A.A."/>
        </authorList>
    </citation>
    <scope>NUCLEOTIDE SEQUENCE</scope>
</reference>
<comment type="catalytic activity">
    <reaction evidence="18">
        <text>1,2-di-(9Z-octadecenoyl)-sn-glycerol + (9Z)-octadecenoyl-CoA = 1,2,3-tri-(9Z-octadecenoyl)-glycerol + CoA</text>
        <dbReference type="Rhea" id="RHEA:38219"/>
        <dbReference type="ChEBI" id="CHEBI:52333"/>
        <dbReference type="ChEBI" id="CHEBI:53753"/>
        <dbReference type="ChEBI" id="CHEBI:57287"/>
        <dbReference type="ChEBI" id="CHEBI:57387"/>
    </reaction>
    <physiologicalReaction direction="left-to-right" evidence="18">
        <dbReference type="Rhea" id="RHEA:38220"/>
    </physiologicalReaction>
</comment>
<dbReference type="STRING" id="6313.A0A0K0CUW9"/>
<evidence type="ECO:0000256" key="27">
    <source>
        <dbReference type="ARBA" id="ARBA00049168"/>
    </source>
</evidence>
<keyword evidence="13 29" id="KW-0256">Endoplasmic reticulum</keyword>
<comment type="catalytic activity">
    <reaction evidence="19">
        <text>1-O-(9Z-octadecyl)-3-(9Z-octadecenoyl)-glycerol + (9Z)-octadecenoyl-CoA = 1-O-(9Z-octadecenyl)-2,3-di-(9Z-octadecenoyl)glycerol + CoA</text>
        <dbReference type="Rhea" id="RHEA:55344"/>
        <dbReference type="ChEBI" id="CHEBI:57287"/>
        <dbReference type="ChEBI" id="CHEBI:57387"/>
        <dbReference type="ChEBI" id="CHEBI:138735"/>
        <dbReference type="ChEBI" id="CHEBI:197429"/>
    </reaction>
    <physiologicalReaction direction="left-to-right" evidence="19">
        <dbReference type="Rhea" id="RHEA:55345"/>
    </physiologicalReaction>
</comment>
<keyword evidence="12 32" id="KW-0812">Transmembrane</keyword>
<evidence type="ECO:0000256" key="10">
    <source>
        <dbReference type="ARBA" id="ARBA00009010"/>
    </source>
</evidence>
<dbReference type="InterPro" id="IPR004299">
    <property type="entry name" value="MBOAT_fam"/>
</dbReference>
<feature type="compositionally biased region" description="Basic and acidic residues" evidence="31">
    <location>
        <begin position="1"/>
        <end position="15"/>
    </location>
</feature>
<feature type="transmembrane region" description="Helical" evidence="32">
    <location>
        <begin position="138"/>
        <end position="161"/>
    </location>
</feature>
<comment type="subunit">
    <text evidence="17">Homodimer or homotetramer; both forms have similar enzymatic activities.</text>
</comment>
<feature type="active site" evidence="30">
    <location>
        <position position="397"/>
    </location>
</feature>
<dbReference type="AlphaFoldDB" id="A0A0K0CUW9"/>
<keyword evidence="14 32" id="KW-1133">Transmembrane helix</keyword>
<evidence type="ECO:0000256" key="4">
    <source>
        <dbReference type="ARBA" id="ARBA00001118"/>
    </source>
</evidence>
<evidence type="ECO:0000313" key="34">
    <source>
        <dbReference type="WBParaSite" id="ACAC_0000105801-mRNA-1"/>
    </source>
</evidence>
<evidence type="ECO:0000256" key="26">
    <source>
        <dbReference type="ARBA" id="ARBA00048907"/>
    </source>
</evidence>
<dbReference type="GO" id="GO:0004144">
    <property type="term" value="F:diacylglycerol O-acyltransferase activity"/>
    <property type="evidence" value="ECO:0007669"/>
    <property type="project" value="UniProtKB-EC"/>
</dbReference>
<comment type="catalytic activity">
    <reaction evidence="28">
        <text>1,3-di-(9Z-octadecenoyl)-glycerol + (9Z)-octadecenoyl-CoA = 1,2,3-tri-(9Z-octadecenoyl)-glycerol + CoA</text>
        <dbReference type="Rhea" id="RHEA:38435"/>
        <dbReference type="ChEBI" id="CHEBI:53753"/>
        <dbReference type="ChEBI" id="CHEBI:57287"/>
        <dbReference type="ChEBI" id="CHEBI:57387"/>
        <dbReference type="ChEBI" id="CHEBI:75735"/>
    </reaction>
    <physiologicalReaction direction="left-to-right" evidence="28">
        <dbReference type="Rhea" id="RHEA:38436"/>
    </physiologicalReaction>
</comment>
<evidence type="ECO:0000256" key="16">
    <source>
        <dbReference type="ARBA" id="ARBA00023315"/>
    </source>
</evidence>
<name>A0A0K0CUW9_ANGCA</name>
<comment type="catalytic activity">
    <reaction evidence="3">
        <text>13-cis-retinol + hexadecanoyl-CoA = 13-cis-retinyl hexadecanoate + CoA</text>
        <dbReference type="Rhea" id="RHEA:55296"/>
        <dbReference type="ChEBI" id="CHEBI:45479"/>
        <dbReference type="ChEBI" id="CHEBI:57287"/>
        <dbReference type="ChEBI" id="CHEBI:57379"/>
        <dbReference type="ChEBI" id="CHEBI:138722"/>
    </reaction>
    <physiologicalReaction direction="left-to-right" evidence="3">
        <dbReference type="Rhea" id="RHEA:55297"/>
    </physiologicalReaction>
</comment>
<evidence type="ECO:0000256" key="23">
    <source>
        <dbReference type="ARBA" id="ARBA00048614"/>
    </source>
</evidence>
<dbReference type="WBParaSite" id="ACAC_0000105801-mRNA-1">
    <property type="protein sequence ID" value="ACAC_0000105801-mRNA-1"/>
    <property type="gene ID" value="ACAC_0000105801"/>
</dbReference>
<dbReference type="PANTHER" id="PTHR10408:SF7">
    <property type="entry name" value="DIACYLGLYCEROL O-ACYLTRANSFERASE 1"/>
    <property type="match status" value="1"/>
</dbReference>
<evidence type="ECO:0000256" key="7">
    <source>
        <dbReference type="ARBA" id="ARBA00001764"/>
    </source>
</evidence>
<evidence type="ECO:0000256" key="32">
    <source>
        <dbReference type="SAM" id="Phobius"/>
    </source>
</evidence>
<evidence type="ECO:0000256" key="8">
    <source>
        <dbReference type="ARBA" id="ARBA00004477"/>
    </source>
</evidence>
<keyword evidence="16 29" id="KW-0012">Acyltransferase</keyword>
<evidence type="ECO:0000256" key="20">
    <source>
        <dbReference type="ARBA" id="ARBA00047807"/>
    </source>
</evidence>
<evidence type="ECO:0000256" key="24">
    <source>
        <dbReference type="ARBA" id="ARBA00048634"/>
    </source>
</evidence>
<evidence type="ECO:0000256" key="2">
    <source>
        <dbReference type="ARBA" id="ARBA00000633"/>
    </source>
</evidence>
<comment type="catalytic activity">
    <reaction evidence="21">
        <text>2,3-di-(9Z)-octadecenoyl-sn-glycerol + (9Z)-octadecenoyl-CoA = 1,2,3-tri-(9Z-octadecenoyl)-glycerol + CoA</text>
        <dbReference type="Rhea" id="RHEA:38439"/>
        <dbReference type="ChEBI" id="CHEBI:53753"/>
        <dbReference type="ChEBI" id="CHEBI:57287"/>
        <dbReference type="ChEBI" id="CHEBI:57387"/>
        <dbReference type="ChEBI" id="CHEBI:75824"/>
    </reaction>
    <physiologicalReaction direction="left-to-right" evidence="21">
        <dbReference type="Rhea" id="RHEA:38440"/>
    </physiologicalReaction>
</comment>
<comment type="catalytic activity">
    <reaction evidence="2">
        <text>all-trans-retinol + an acyl-CoA = an all-trans-retinyl ester + CoA</text>
        <dbReference type="Rhea" id="RHEA:11488"/>
        <dbReference type="ChEBI" id="CHEBI:17336"/>
        <dbReference type="ChEBI" id="CHEBI:57287"/>
        <dbReference type="ChEBI" id="CHEBI:58342"/>
        <dbReference type="ChEBI" id="CHEBI:63410"/>
        <dbReference type="EC" id="2.3.1.76"/>
    </reaction>
    <physiologicalReaction direction="left-to-right" evidence="2">
        <dbReference type="Rhea" id="RHEA:11489"/>
    </physiologicalReaction>
</comment>
<feature type="transmembrane region" description="Helical" evidence="32">
    <location>
        <begin position="57"/>
        <end position="75"/>
    </location>
</feature>
<dbReference type="InterPro" id="IPR014371">
    <property type="entry name" value="Oat_ACAT_DAG_ARE"/>
</dbReference>
<evidence type="ECO:0000256" key="21">
    <source>
        <dbReference type="ARBA" id="ARBA00048096"/>
    </source>
</evidence>
<feature type="region of interest" description="Disordered" evidence="31">
    <location>
        <begin position="1"/>
        <end position="39"/>
    </location>
</feature>
<comment type="pathway">
    <text evidence="9">Lipid metabolism; glycerolipid metabolism.</text>
</comment>
<comment type="catalytic activity">
    <reaction evidence="25">
        <text>1,2-di-(9Z-octadecenoyl)-glycerol + (9Z)-octadecenoate + H(+) = 1,2,3-tri-(9Z-octadecenoyl)-glycerol + H2O</text>
        <dbReference type="Rhea" id="RHEA:38379"/>
        <dbReference type="ChEBI" id="CHEBI:15377"/>
        <dbReference type="ChEBI" id="CHEBI:15378"/>
        <dbReference type="ChEBI" id="CHEBI:30823"/>
        <dbReference type="ChEBI" id="CHEBI:52323"/>
        <dbReference type="ChEBI" id="CHEBI:53753"/>
    </reaction>
    <physiologicalReaction direction="left-to-right" evidence="25">
        <dbReference type="Rhea" id="RHEA:38380"/>
    </physiologicalReaction>
</comment>
<comment type="catalytic activity">
    <reaction evidence="5">
        <text>2-(9Z-octadecenoyl)-glycerol + hexadecanoyl-CoA = 1-hexadecanoyl-2-(9Z-octadecenoyl)-sn-glycerol + CoA</text>
        <dbReference type="Rhea" id="RHEA:38071"/>
        <dbReference type="ChEBI" id="CHEBI:57287"/>
        <dbReference type="ChEBI" id="CHEBI:57379"/>
        <dbReference type="ChEBI" id="CHEBI:73990"/>
        <dbReference type="ChEBI" id="CHEBI:75466"/>
    </reaction>
    <physiologicalReaction direction="left-to-right" evidence="5">
        <dbReference type="Rhea" id="RHEA:38072"/>
    </physiologicalReaction>
</comment>
<evidence type="ECO:0000256" key="19">
    <source>
        <dbReference type="ARBA" id="ARBA00047609"/>
    </source>
</evidence>
<comment type="catalytic activity">
    <reaction evidence="4">
        <text>hexadecane-1,2-diol + 2 hexadecanoyl-CoA = 1,2-O,O-dihexadecanoyl-1,2-hexadecanediol + 2 CoA</text>
        <dbReference type="Rhea" id="RHEA:38211"/>
        <dbReference type="ChEBI" id="CHEBI:57287"/>
        <dbReference type="ChEBI" id="CHEBI:57379"/>
        <dbReference type="ChEBI" id="CHEBI:75586"/>
        <dbReference type="ChEBI" id="CHEBI:75608"/>
    </reaction>
    <physiologicalReaction direction="left-to-right" evidence="4">
        <dbReference type="Rhea" id="RHEA:38212"/>
    </physiologicalReaction>
</comment>
<evidence type="ECO:0000256" key="14">
    <source>
        <dbReference type="ARBA" id="ARBA00022989"/>
    </source>
</evidence>
<evidence type="ECO:0000256" key="29">
    <source>
        <dbReference type="PIRNR" id="PIRNR000439"/>
    </source>
</evidence>
<dbReference type="PIRSF" id="PIRSF000439">
    <property type="entry name" value="Oat_ACAT_DAG_ARE"/>
    <property type="match status" value="1"/>
</dbReference>
<comment type="catalytic activity">
    <reaction evidence="26">
        <text>hexadecan-1-ol + hexadecanoyl-CoA = hexadecyl hexadecanoate + CoA</text>
        <dbReference type="Rhea" id="RHEA:38167"/>
        <dbReference type="ChEBI" id="CHEBI:16125"/>
        <dbReference type="ChEBI" id="CHEBI:57287"/>
        <dbReference type="ChEBI" id="CHEBI:57379"/>
        <dbReference type="ChEBI" id="CHEBI:75584"/>
    </reaction>
    <physiologicalReaction direction="left-to-right" evidence="26">
        <dbReference type="Rhea" id="RHEA:38168"/>
    </physiologicalReaction>
</comment>
<feature type="compositionally biased region" description="Low complexity" evidence="31">
    <location>
        <begin position="16"/>
        <end position="32"/>
    </location>
</feature>
<evidence type="ECO:0000256" key="25">
    <source>
        <dbReference type="ARBA" id="ARBA00048728"/>
    </source>
</evidence>
<keyword evidence="11 29" id="KW-0808">Transferase</keyword>
<evidence type="ECO:0000256" key="15">
    <source>
        <dbReference type="ARBA" id="ARBA00023136"/>
    </source>
</evidence>
<evidence type="ECO:0000256" key="11">
    <source>
        <dbReference type="ARBA" id="ARBA00022679"/>
    </source>
</evidence>
<comment type="similarity">
    <text evidence="10 29">Belongs to the membrane-bound acyltransferase family. Sterol o-acyltransferase subfamily.</text>
</comment>
<comment type="catalytic activity">
    <reaction evidence="23">
        <text>1-octadecanoyl-2-(5Z,8Z,11Z,14Z-eicosatetraenoyl)-sn-glycerol + (9Z)-octadecenoyl-CoA = 1-octadecanoyl-2-(5Z,8Z,11Z,14Z)-eicosatetraenoyl-3-(9Z)-octadecenoyl-sn-glycerol + CoA</text>
        <dbReference type="Rhea" id="RHEA:38307"/>
        <dbReference type="ChEBI" id="CHEBI:57287"/>
        <dbReference type="ChEBI" id="CHEBI:57387"/>
        <dbReference type="ChEBI" id="CHEBI:75728"/>
        <dbReference type="ChEBI" id="CHEBI:75729"/>
    </reaction>
    <physiologicalReaction direction="left-to-right" evidence="23">
        <dbReference type="Rhea" id="RHEA:38308"/>
    </physiologicalReaction>
</comment>
<evidence type="ECO:0000256" key="6">
    <source>
        <dbReference type="ARBA" id="ARBA00001349"/>
    </source>
</evidence>
<dbReference type="PIRSF" id="PIRSF500231">
    <property type="entry name" value="Oat_dag"/>
    <property type="match status" value="1"/>
</dbReference>
<comment type="catalytic activity">
    <reaction evidence="7">
        <text>all-trans-retinol + hexadecanoyl-CoA = all-trans-retinyl hexadecanoate + CoA</text>
        <dbReference type="Rhea" id="RHEA:38175"/>
        <dbReference type="ChEBI" id="CHEBI:17336"/>
        <dbReference type="ChEBI" id="CHEBI:17616"/>
        <dbReference type="ChEBI" id="CHEBI:57287"/>
        <dbReference type="ChEBI" id="CHEBI:57379"/>
    </reaction>
    <physiologicalReaction direction="left-to-right" evidence="7">
        <dbReference type="Rhea" id="RHEA:38176"/>
    </physiologicalReaction>
</comment>
<dbReference type="Proteomes" id="UP000035642">
    <property type="component" value="Unassembled WGS sequence"/>
</dbReference>
<protein>
    <recommendedName>
        <fullName evidence="29">O-acyltransferase</fullName>
    </recommendedName>
</protein>
<evidence type="ECO:0000256" key="31">
    <source>
        <dbReference type="SAM" id="MobiDB-lite"/>
    </source>
</evidence>
<dbReference type="PANTHER" id="PTHR10408">
    <property type="entry name" value="STEROL O-ACYLTRANSFERASE"/>
    <property type="match status" value="1"/>
</dbReference>
<comment type="catalytic activity">
    <reaction evidence="20">
        <text>1-O-(9Z-octadecenyl)-glycerol + (9Z)-octadecenoyl-CoA = 1-O-(9Z-octadecyl)-3-(9Z-octadecenoyl)-glycerol + CoA</text>
        <dbReference type="Rhea" id="RHEA:55340"/>
        <dbReference type="ChEBI" id="CHEBI:34116"/>
        <dbReference type="ChEBI" id="CHEBI:57287"/>
        <dbReference type="ChEBI" id="CHEBI:57387"/>
        <dbReference type="ChEBI" id="CHEBI:197429"/>
    </reaction>
    <physiologicalReaction direction="left-to-right" evidence="20">
        <dbReference type="Rhea" id="RHEA:55341"/>
    </physiologicalReaction>
</comment>
<keyword evidence="15 29" id="KW-0472">Membrane</keyword>
<comment type="catalytic activity">
    <reaction evidence="1">
        <text>hexadecane-1,2-diol + hexadecanoyl-CoA = 2-hydroxyhexadecyl hexadecanoate + CoA</text>
        <dbReference type="Rhea" id="RHEA:38171"/>
        <dbReference type="ChEBI" id="CHEBI:57287"/>
        <dbReference type="ChEBI" id="CHEBI:57379"/>
        <dbReference type="ChEBI" id="CHEBI:75586"/>
        <dbReference type="ChEBI" id="CHEBI:75587"/>
    </reaction>
    <physiologicalReaction direction="left-to-right" evidence="1">
        <dbReference type="Rhea" id="RHEA:38172"/>
    </physiologicalReaction>
</comment>
<evidence type="ECO:0000256" key="18">
    <source>
        <dbReference type="ARBA" id="ARBA00047367"/>
    </source>
</evidence>
<comment type="catalytic activity">
    <reaction evidence="27">
        <text>1-(9Z-octadecenoyl)-glycerol + (9Z)-octadecenoyl-CoA = 1,2-di-(9Z-octadecenoyl)-glycerol + CoA</text>
        <dbReference type="Rhea" id="RHEA:37915"/>
        <dbReference type="ChEBI" id="CHEBI:52323"/>
        <dbReference type="ChEBI" id="CHEBI:57287"/>
        <dbReference type="ChEBI" id="CHEBI:57387"/>
        <dbReference type="ChEBI" id="CHEBI:75342"/>
    </reaction>
    <physiologicalReaction direction="left-to-right" evidence="27">
        <dbReference type="Rhea" id="RHEA:37916"/>
    </physiologicalReaction>
</comment>
<feature type="transmembrane region" description="Helical" evidence="32">
    <location>
        <begin position="106"/>
        <end position="126"/>
    </location>
</feature>
<evidence type="ECO:0000256" key="1">
    <source>
        <dbReference type="ARBA" id="ARBA00000174"/>
    </source>
</evidence>
<evidence type="ECO:0000256" key="13">
    <source>
        <dbReference type="ARBA" id="ARBA00022824"/>
    </source>
</evidence>
<feature type="transmembrane region" description="Helical" evidence="32">
    <location>
        <begin position="438"/>
        <end position="456"/>
    </location>
</feature>
<evidence type="ECO:0000256" key="12">
    <source>
        <dbReference type="ARBA" id="ARBA00022692"/>
    </source>
</evidence>
<dbReference type="GO" id="GO:0050252">
    <property type="term" value="F:retinol O-fatty-acyltransferase activity"/>
    <property type="evidence" value="ECO:0007669"/>
    <property type="project" value="UniProtKB-EC"/>
</dbReference>
<reference evidence="34" key="2">
    <citation type="submission" date="2017-02" db="UniProtKB">
        <authorList>
            <consortium name="WormBaseParasite"/>
        </authorList>
    </citation>
    <scope>IDENTIFICATION</scope>
</reference>
<feature type="transmembrane region" description="Helical" evidence="32">
    <location>
        <begin position="264"/>
        <end position="283"/>
    </location>
</feature>
<keyword evidence="33" id="KW-1185">Reference proteome</keyword>
<dbReference type="Pfam" id="PF03062">
    <property type="entry name" value="MBOAT"/>
    <property type="match status" value="1"/>
</dbReference>
<evidence type="ECO:0000256" key="28">
    <source>
        <dbReference type="ARBA" id="ARBA00049549"/>
    </source>
</evidence>
<feature type="transmembrane region" description="Helical" evidence="32">
    <location>
        <begin position="313"/>
        <end position="332"/>
    </location>
</feature>
<dbReference type="GO" id="GO:0005789">
    <property type="term" value="C:endoplasmic reticulum membrane"/>
    <property type="evidence" value="ECO:0007669"/>
    <property type="project" value="UniProtKB-SubCell"/>
</dbReference>
<evidence type="ECO:0000256" key="17">
    <source>
        <dbReference type="ARBA" id="ARBA00023610"/>
    </source>
</evidence>
<evidence type="ECO:0000256" key="5">
    <source>
        <dbReference type="ARBA" id="ARBA00001313"/>
    </source>
</evidence>
<feature type="transmembrane region" description="Helical" evidence="32">
    <location>
        <begin position="167"/>
        <end position="187"/>
    </location>
</feature>
<comment type="subcellular location">
    <subcellularLocation>
        <location evidence="8 29">Endoplasmic reticulum membrane</location>
        <topology evidence="8 29">Multi-pass membrane protein</topology>
    </subcellularLocation>
</comment>
<proteinExistence type="inferred from homology"/>
<evidence type="ECO:0000256" key="3">
    <source>
        <dbReference type="ARBA" id="ARBA00000895"/>
    </source>
</evidence>
<comment type="catalytic activity">
    <reaction evidence="6">
        <text>1,2-di-(9Z-octadecenoyl)-sn-glycerol + hexadecanoyl-CoA = 1,2-di-(9Z)-octadecenoyl-3-hexadecanoyl-sn-glycerol + CoA</text>
        <dbReference type="Rhea" id="RHEA:38163"/>
        <dbReference type="ChEBI" id="CHEBI:52333"/>
        <dbReference type="ChEBI" id="CHEBI:57287"/>
        <dbReference type="ChEBI" id="CHEBI:57379"/>
        <dbReference type="ChEBI" id="CHEBI:75583"/>
    </reaction>
    <physiologicalReaction direction="left-to-right" evidence="6">
        <dbReference type="Rhea" id="RHEA:38164"/>
    </physiologicalReaction>
</comment>
<dbReference type="GO" id="GO:0019432">
    <property type="term" value="P:triglyceride biosynthetic process"/>
    <property type="evidence" value="ECO:0007669"/>
    <property type="project" value="InterPro"/>
</dbReference>
<comment type="catalytic activity">
    <reaction evidence="22">
        <text>2-(9Z-octadecenoyl)-glycerol + (9Z)-octadecenoyl-CoA = 1,2-di-(9Z-octadecenoyl)-sn-glycerol + CoA</text>
        <dbReference type="Rhea" id="RHEA:37911"/>
        <dbReference type="ChEBI" id="CHEBI:52333"/>
        <dbReference type="ChEBI" id="CHEBI:57287"/>
        <dbReference type="ChEBI" id="CHEBI:57387"/>
        <dbReference type="ChEBI" id="CHEBI:73990"/>
    </reaction>
    <physiologicalReaction direction="left-to-right" evidence="22">
        <dbReference type="Rhea" id="RHEA:37912"/>
    </physiologicalReaction>
</comment>
<organism evidence="33 34">
    <name type="scientific">Angiostrongylus cantonensis</name>
    <name type="common">Rat lungworm</name>
    <dbReference type="NCBI Taxonomy" id="6313"/>
    <lineage>
        <taxon>Eukaryota</taxon>
        <taxon>Metazoa</taxon>
        <taxon>Ecdysozoa</taxon>
        <taxon>Nematoda</taxon>
        <taxon>Chromadorea</taxon>
        <taxon>Rhabditida</taxon>
        <taxon>Rhabditina</taxon>
        <taxon>Rhabditomorpha</taxon>
        <taxon>Strongyloidea</taxon>
        <taxon>Metastrongylidae</taxon>
        <taxon>Angiostrongylus</taxon>
    </lineage>
</organism>
<sequence length="473" mass="54937">MGHLEEEFRRRRPSADSKASSNDSSTPTTSRTSDSRPHEKIVHHPQDSLFSTSSGFTNYRGFFNLAMLLLIVSNGRLALENVIKYGILIAPLQWLSFMMVEGSVWNWPNLALVLLSNITILTVFVTEKILEKGYLGNYFAGVFYPLLIVAHLFFPAVVTLLLKDNPLCSVCALSIFVIESLKLVSYVHVNYWCRCARRYSNLMNFILTSKLLFFQVSSTEMTSLYTGSLTLCNLYYFMLAPTLCYELKFPLSVRRRKTFLIKRFIEMFFLTFLIAALIQQWVVPTVHNSMRPLSEMEIGRCVERLLKLAIPNIIIWLICFYAIFHAALNFLAEVLRFADREFYRDFWNSETIQYFWRTWNIPVHRWATRHIYLPMMRNNYSKISATIVVFFVSAFFHEYLVSVPLHMFRLWAYYGMMAQLPLSFVTDHVIKGGRAGNVVVWLSLILGQPLCILMYVHDWYVIHQAITAAPPIT</sequence>
<evidence type="ECO:0000256" key="30">
    <source>
        <dbReference type="PIRSR" id="PIRSR000439-1"/>
    </source>
</evidence>
<evidence type="ECO:0000256" key="22">
    <source>
        <dbReference type="ARBA" id="ARBA00048135"/>
    </source>
</evidence>
<evidence type="ECO:0000313" key="33">
    <source>
        <dbReference type="Proteomes" id="UP000035642"/>
    </source>
</evidence>
<evidence type="ECO:0000256" key="9">
    <source>
        <dbReference type="ARBA" id="ARBA00005175"/>
    </source>
</evidence>